<dbReference type="Proteomes" id="UP000799118">
    <property type="component" value="Unassembled WGS sequence"/>
</dbReference>
<dbReference type="EMBL" id="ML769867">
    <property type="protein sequence ID" value="KAE9386567.1"/>
    <property type="molecule type" value="Genomic_DNA"/>
</dbReference>
<gene>
    <name evidence="2" type="ORF">BT96DRAFT_1005955</name>
</gene>
<protein>
    <submittedName>
        <fullName evidence="2">Uncharacterized protein</fullName>
    </submittedName>
</protein>
<sequence>MSTAGEYYSEWRNNSHEPPSIPPLSFGKEDCESFSDARSFMRSGAVECLNAYNARSAQQARHATTALPSQMCSSECPDHLPTFSRYRARESACRGEDIHGAITRQVRMEESLIEGSVPSTGSISTTTLGDESLNYAIDVLRQDGLSDTHSHQLMNRYAKKRFTPDIIINQYIMG</sequence>
<keyword evidence="3" id="KW-1185">Reference proteome</keyword>
<evidence type="ECO:0000313" key="2">
    <source>
        <dbReference type="EMBL" id="KAE9386567.1"/>
    </source>
</evidence>
<dbReference type="OrthoDB" id="10630228at2759"/>
<organism evidence="2 3">
    <name type="scientific">Gymnopus androsaceus JB14</name>
    <dbReference type="NCBI Taxonomy" id="1447944"/>
    <lineage>
        <taxon>Eukaryota</taxon>
        <taxon>Fungi</taxon>
        <taxon>Dikarya</taxon>
        <taxon>Basidiomycota</taxon>
        <taxon>Agaricomycotina</taxon>
        <taxon>Agaricomycetes</taxon>
        <taxon>Agaricomycetidae</taxon>
        <taxon>Agaricales</taxon>
        <taxon>Marasmiineae</taxon>
        <taxon>Omphalotaceae</taxon>
        <taxon>Gymnopus</taxon>
    </lineage>
</organism>
<accession>A0A6A4GMQ5</accession>
<dbReference type="AlphaFoldDB" id="A0A6A4GMQ5"/>
<evidence type="ECO:0000313" key="3">
    <source>
        <dbReference type="Proteomes" id="UP000799118"/>
    </source>
</evidence>
<evidence type="ECO:0000256" key="1">
    <source>
        <dbReference type="SAM" id="MobiDB-lite"/>
    </source>
</evidence>
<proteinExistence type="predicted"/>
<feature type="region of interest" description="Disordered" evidence="1">
    <location>
        <begin position="1"/>
        <end position="24"/>
    </location>
</feature>
<reference evidence="2" key="1">
    <citation type="journal article" date="2019" name="Environ. Microbiol.">
        <title>Fungal ecological strategies reflected in gene transcription - a case study of two litter decomposers.</title>
        <authorList>
            <person name="Barbi F."/>
            <person name="Kohler A."/>
            <person name="Barry K."/>
            <person name="Baskaran P."/>
            <person name="Daum C."/>
            <person name="Fauchery L."/>
            <person name="Ihrmark K."/>
            <person name="Kuo A."/>
            <person name="LaButti K."/>
            <person name="Lipzen A."/>
            <person name="Morin E."/>
            <person name="Grigoriev I.V."/>
            <person name="Henrissat B."/>
            <person name="Lindahl B."/>
            <person name="Martin F."/>
        </authorList>
    </citation>
    <scope>NUCLEOTIDE SEQUENCE</scope>
    <source>
        <strain evidence="2">JB14</strain>
    </source>
</reference>
<name>A0A6A4GMQ5_9AGAR</name>